<dbReference type="STRING" id="1246626.BleG1_2551"/>
<feature type="binding site" evidence="16">
    <location>
        <position position="169"/>
    </location>
    <ligand>
        <name>ATP</name>
        <dbReference type="ChEBI" id="CHEBI:30616"/>
        <label>1</label>
    </ligand>
</feature>
<evidence type="ECO:0000256" key="6">
    <source>
        <dbReference type="ARBA" id="ARBA00022605"/>
    </source>
</evidence>
<dbReference type="EMBL" id="CP003923">
    <property type="protein sequence ID" value="AIC95118.1"/>
    <property type="molecule type" value="Genomic_DNA"/>
</dbReference>
<dbReference type="UniPathway" id="UPA00068">
    <property type="reaction ID" value="UER00171"/>
</dbReference>
<feature type="binding site" evidence="16">
    <location>
        <position position="748"/>
    </location>
    <ligand>
        <name>ATP</name>
        <dbReference type="ChEBI" id="CHEBI:30616"/>
        <label>2</label>
    </ligand>
</feature>
<keyword evidence="19" id="KW-1185">Reference proteome</keyword>
<evidence type="ECO:0000256" key="9">
    <source>
        <dbReference type="ARBA" id="ARBA00022741"/>
    </source>
</evidence>
<feature type="binding site" evidence="16">
    <location>
        <position position="822"/>
    </location>
    <ligand>
        <name>Mn(2+)</name>
        <dbReference type="ChEBI" id="CHEBI:29035"/>
        <label>3</label>
    </ligand>
</feature>
<dbReference type="GO" id="GO:0046872">
    <property type="term" value="F:metal ion binding"/>
    <property type="evidence" value="ECO:0007669"/>
    <property type="project" value="UniProtKB-KW"/>
</dbReference>
<dbReference type="PANTHER" id="PTHR11405:SF53">
    <property type="entry name" value="CARBAMOYL-PHOSPHATE SYNTHASE [AMMONIA], MITOCHONDRIAL"/>
    <property type="match status" value="1"/>
</dbReference>
<feature type="binding site" evidence="16">
    <location>
        <position position="782"/>
    </location>
    <ligand>
        <name>ATP</name>
        <dbReference type="ChEBI" id="CHEBI:30616"/>
        <label>2</label>
    </ligand>
</feature>
<feature type="binding site" evidence="16">
    <location>
        <position position="243"/>
    </location>
    <ligand>
        <name>ATP</name>
        <dbReference type="ChEBI" id="CHEBI:30616"/>
        <label>1</label>
    </ligand>
</feature>
<evidence type="ECO:0000259" key="17">
    <source>
        <dbReference type="PROSITE" id="PS50975"/>
    </source>
</evidence>
<dbReference type="SUPFAM" id="SSF48108">
    <property type="entry name" value="Carbamoyl phosphate synthetase, large subunit connection domain"/>
    <property type="match status" value="1"/>
</dbReference>
<feature type="binding site" evidence="16">
    <location>
        <position position="300"/>
    </location>
    <ligand>
        <name>Mn(2+)</name>
        <dbReference type="ChEBI" id="CHEBI:29035"/>
        <label>2</label>
    </ligand>
</feature>
<evidence type="ECO:0000256" key="10">
    <source>
        <dbReference type="ARBA" id="ARBA00022840"/>
    </source>
</evidence>
<feature type="binding site" evidence="16">
    <location>
        <position position="750"/>
    </location>
    <ligand>
        <name>ATP</name>
        <dbReference type="ChEBI" id="CHEBI:30616"/>
        <label>2</label>
    </ligand>
</feature>
<feature type="binding site" evidence="16">
    <location>
        <position position="284"/>
    </location>
    <ligand>
        <name>ATP</name>
        <dbReference type="ChEBI" id="CHEBI:30616"/>
        <label>1</label>
    </ligand>
</feature>
<comment type="subunit">
    <text evidence="16">Composed of two chains; the small (or glutamine) chain promotes the hydrolysis of glutamine to ammonia, which is used by the large (or ammonia) chain to synthesize carbamoyl phosphate. Tetramer of heterodimers (alpha,beta)4.</text>
</comment>
<accession>A0A060M3J9</accession>
<feature type="domain" description="ATP-grasp" evidence="17">
    <location>
        <begin position="674"/>
        <end position="863"/>
    </location>
</feature>
<dbReference type="PRINTS" id="PR00098">
    <property type="entry name" value="CPSASE"/>
</dbReference>
<dbReference type="GO" id="GO:0004087">
    <property type="term" value="F:carbamoyl-phosphate synthase (ammonia) activity"/>
    <property type="evidence" value="ECO:0007669"/>
    <property type="project" value="UniProtKB-EC"/>
</dbReference>
<feature type="binding site" evidence="16">
    <location>
        <position position="298"/>
    </location>
    <ligand>
        <name>ATP</name>
        <dbReference type="ChEBI" id="CHEBI:30616"/>
        <label>1</label>
    </ligand>
</feature>
<protein>
    <recommendedName>
        <fullName evidence="16">Carbamoyl phosphate synthase large chain</fullName>
        <ecNumber evidence="16">6.3.4.16</ecNumber>
        <ecNumber evidence="16">6.3.5.5</ecNumber>
    </recommendedName>
    <alternativeName>
        <fullName evidence="16">Carbamoyl phosphate synthetase ammonia chain</fullName>
    </alternativeName>
</protein>
<feature type="binding site" evidence="16">
    <location>
        <position position="834"/>
    </location>
    <ligand>
        <name>ATP</name>
        <dbReference type="ChEBI" id="CHEBI:30616"/>
        <label>2</label>
    </ligand>
</feature>
<dbReference type="Pfam" id="PF02786">
    <property type="entry name" value="CPSase_L_D2"/>
    <property type="match status" value="2"/>
</dbReference>
<dbReference type="eggNOG" id="COG0458">
    <property type="taxonomic scope" value="Bacteria"/>
</dbReference>
<dbReference type="RefSeq" id="WP_038481481.1">
    <property type="nucleotide sequence ID" value="NZ_CP003923.1"/>
</dbReference>
<dbReference type="GO" id="GO:0006526">
    <property type="term" value="P:L-arginine biosynthetic process"/>
    <property type="evidence" value="ECO:0007669"/>
    <property type="project" value="UniProtKB-UniRule"/>
</dbReference>
<dbReference type="PROSITE" id="PS00866">
    <property type="entry name" value="CPSASE_1"/>
    <property type="match status" value="2"/>
</dbReference>
<feature type="binding site" evidence="16">
    <location>
        <position position="242"/>
    </location>
    <ligand>
        <name>ATP</name>
        <dbReference type="ChEBI" id="CHEBI:30616"/>
        <label>1</label>
    </ligand>
</feature>
<feature type="binding site" evidence="16">
    <location>
        <position position="215"/>
    </location>
    <ligand>
        <name>ATP</name>
        <dbReference type="ChEBI" id="CHEBI:30616"/>
        <label>1</label>
    </ligand>
</feature>
<feature type="binding site" evidence="16">
    <location>
        <position position="836"/>
    </location>
    <ligand>
        <name>Mn(2+)</name>
        <dbReference type="ChEBI" id="CHEBI:29035"/>
        <label>4</label>
    </ligand>
</feature>
<dbReference type="NCBIfam" id="TIGR01369">
    <property type="entry name" value="CPSaseII_lrg"/>
    <property type="match status" value="1"/>
</dbReference>
<dbReference type="AlphaFoldDB" id="A0A060M3J9"/>
<dbReference type="SMART" id="SM01096">
    <property type="entry name" value="CPSase_L_D3"/>
    <property type="match status" value="1"/>
</dbReference>
<dbReference type="InterPro" id="IPR005483">
    <property type="entry name" value="CPSase_dom"/>
</dbReference>
<dbReference type="NCBIfam" id="NF003671">
    <property type="entry name" value="PRK05294.1"/>
    <property type="match status" value="1"/>
</dbReference>
<dbReference type="InterPro" id="IPR006275">
    <property type="entry name" value="CPSase_lsu"/>
</dbReference>
<dbReference type="FunFam" id="3.30.470.20:FF:000026">
    <property type="entry name" value="Carbamoyl-phosphate synthase large chain"/>
    <property type="match status" value="1"/>
</dbReference>
<evidence type="ECO:0000256" key="7">
    <source>
        <dbReference type="ARBA" id="ARBA00022723"/>
    </source>
</evidence>
<feature type="binding site" evidence="16">
    <location>
        <position position="834"/>
    </location>
    <ligand>
        <name>Mn(2+)</name>
        <dbReference type="ChEBI" id="CHEBI:29035"/>
        <label>4</label>
    </ligand>
</feature>
<dbReference type="FunFam" id="3.30.470.20:FF:000001">
    <property type="entry name" value="Carbamoyl-phosphate synthase large chain"/>
    <property type="match status" value="1"/>
</dbReference>
<keyword evidence="10 16" id="KW-0067">ATP-binding</keyword>
<dbReference type="GO" id="GO:0005524">
    <property type="term" value="F:ATP binding"/>
    <property type="evidence" value="ECO:0007669"/>
    <property type="project" value="UniProtKB-UniRule"/>
</dbReference>
<dbReference type="Gene3D" id="3.30.470.20">
    <property type="entry name" value="ATP-grasp fold, B domain"/>
    <property type="match status" value="2"/>
</dbReference>
<feature type="binding site" evidence="16">
    <location>
        <position position="298"/>
    </location>
    <ligand>
        <name>Mn(2+)</name>
        <dbReference type="ChEBI" id="CHEBI:29035"/>
        <label>2</label>
    </ligand>
</feature>
<evidence type="ECO:0000256" key="4">
    <source>
        <dbReference type="ARBA" id="ARBA00022571"/>
    </source>
</evidence>
<dbReference type="KEGG" id="ble:BleG1_2551"/>
<dbReference type="Gene3D" id="3.30.1490.20">
    <property type="entry name" value="ATP-grasp fold, A domain"/>
    <property type="match status" value="1"/>
</dbReference>
<dbReference type="GO" id="GO:0006541">
    <property type="term" value="P:glutamine metabolic process"/>
    <property type="evidence" value="ECO:0007669"/>
    <property type="project" value="TreeGrafter"/>
</dbReference>
<evidence type="ECO:0000256" key="2">
    <source>
        <dbReference type="ARBA" id="ARBA00005077"/>
    </source>
</evidence>
<keyword evidence="13" id="KW-0464">Manganese</keyword>
<evidence type="ECO:0000256" key="16">
    <source>
        <dbReference type="HAMAP-Rule" id="MF_01210"/>
    </source>
</evidence>
<dbReference type="HOGENOM" id="CLU_000513_1_2_9"/>
<dbReference type="EC" id="6.3.4.16" evidence="16"/>
<dbReference type="PROSITE" id="PS00867">
    <property type="entry name" value="CPSASE_2"/>
    <property type="match status" value="2"/>
</dbReference>
<evidence type="ECO:0000256" key="11">
    <source>
        <dbReference type="ARBA" id="ARBA00022842"/>
    </source>
</evidence>
<keyword evidence="5 16" id="KW-0436">Ligase</keyword>
<comment type="function">
    <text evidence="16">Large subunit of the glutamine-dependent carbamoyl phosphate synthetase (CPSase). CPSase catalyzes the formation of carbamoyl phosphate from the ammonia moiety of glutamine, carbonate, and phosphate donated by ATP, constituting the first step of 2 biosynthetic pathways, one leading to arginine and/or urea and the other to pyrimidine nucleotides. The large subunit (synthetase) binds the substrates ammonia (free or transferred from glutamine from the small subunit), hydrogencarbonate and ATP and carries out an ATP-coupled ligase reaction, activating hydrogencarbonate by forming carboxy phosphate which reacts with ammonia to form carbamoyl phosphate.</text>
</comment>
<dbReference type="HAMAP" id="MF_01210_B">
    <property type="entry name" value="CPSase_L_chain_B"/>
    <property type="match status" value="1"/>
</dbReference>
<feature type="binding site" evidence="16">
    <location>
        <position position="208"/>
    </location>
    <ligand>
        <name>ATP</name>
        <dbReference type="ChEBI" id="CHEBI:30616"/>
        <label>1</label>
    </ligand>
</feature>
<dbReference type="Pfam" id="PF25596">
    <property type="entry name" value="CPSase_L_D1"/>
    <property type="match status" value="2"/>
</dbReference>
<keyword evidence="6 16" id="KW-0028">Amino-acid biosynthesis</keyword>
<feature type="binding site" evidence="16">
    <location>
        <position position="836"/>
    </location>
    <ligand>
        <name>Mg(2+)</name>
        <dbReference type="ChEBI" id="CHEBI:18420"/>
        <label>4</label>
    </ligand>
</feature>
<dbReference type="PROSITE" id="PS50975">
    <property type="entry name" value="ATP_GRASP"/>
    <property type="match status" value="2"/>
</dbReference>
<dbReference type="Pfam" id="PF02787">
    <property type="entry name" value="CPSase_L_D3"/>
    <property type="match status" value="1"/>
</dbReference>
<feature type="binding site" evidence="16">
    <location>
        <position position="298"/>
    </location>
    <ligand>
        <name>Mg(2+)</name>
        <dbReference type="ChEBI" id="CHEBI:18420"/>
        <label>1</label>
    </ligand>
</feature>
<sequence length="1053" mass="116318">MHNQSSIKSVLVIGSGPIVIGQAAEFDYAGTQGCLALKEEGIRVILLNPNPATVMTDEHCADVVYFERLTAATVENIIKKEKPDGLLATLGGQTGLNLALKLHDDGILEHYGVSLLGTPIESIKKGEDRELFRNLMNELQEPVPESDIIHTVEEAFAFSKKIDFPIIVRPAYTLGGSGGGIAHNVNQLRTIVANGIRQSPINQCLIEKSIAGFKEIEYEVMRDANDTCITICNMENIDPVGIHTGDSIVVAPSQTLTDRDYQMLRSASTKIIRALGIIGGCNIQFALDPHSDQYYLIEVNPRVSRSSALASKATGYPIARIAAKLAIGYHLHELLNPVTGHTYASFEPALDYCIVKFPRWPFDKFYQADRTLGTQMKATGEVMAIERSFGAALQKAIRSLEIGIEDLARGEFVKEETSHLRKMICQADDRRLFILFELLRRGISVEELHQETKIDRFFLQRFASLIKMENDLKANSLSSVTKSQMEVYKKAGFSDQNLANQWNVTEEEVRNTRQEMGIRPVYKMVDTCAGEFEAQTPYFYSSYFGENESLPSPNKKIVIIGSGPIRIGQGIEFDYCSVHGAKTIRELGYEAIIINNNPETVSTDYMTADRLYFEPLALEDVVAIVHHEQVEGVVVTLGGQTGIKLTKELEQAGIHVFGVSSACVDELEEREAFYTLLSTIGVEPIPGEAVSSIEEALNYCDQATFPILVRPSFVIGGQGMAILQSKKQVEDYLNHHPYKGLFPLLMDTYVQGIEIDVDVLTDGKEIYIAGMFEHVEQAGVHSGDSLAITPPYRISSAVQNRLELIAKKLADAIDFKGIFNIQFVVQGDAIYVIEVNPRASRTVPLLAKLTGEPFVAYATRLMLGETIGQLPLDKKKPSFFAAKAPVFSYGKLSGLDPKLGAEMKSTGELLMIGETPEEALAKVSAPFETLPTLFEDHPNKSVFLQVDAGIEEYVSELLQEAGFTIETDQFEDWIETAGAKAFIDLTLPGQSGSETYRHQALAQQLSVFTEQATVAASLTYYQHPSFPLKSIAEWRDLSNVKKESTLCKAQPSI</sequence>
<feature type="binding site" evidence="16">
    <location>
        <position position="175"/>
    </location>
    <ligand>
        <name>ATP</name>
        <dbReference type="ChEBI" id="CHEBI:30616"/>
        <label>1</label>
    </ligand>
</feature>
<keyword evidence="11" id="KW-0460">Magnesium</keyword>
<dbReference type="InterPro" id="IPR005480">
    <property type="entry name" value="CPSase_lsu_oligo"/>
</dbReference>
<feature type="region of interest" description="Carboxyphosphate synthetic domain" evidence="16">
    <location>
        <begin position="1"/>
        <end position="401"/>
    </location>
</feature>
<feature type="binding site" evidence="16">
    <location>
        <position position="781"/>
    </location>
    <ligand>
        <name>ATP</name>
        <dbReference type="ChEBI" id="CHEBI:30616"/>
        <label>2</label>
    </ligand>
</feature>
<comment type="cofactor">
    <cofactor evidence="16">
        <name>Mg(2+)</name>
        <dbReference type="ChEBI" id="CHEBI:18420"/>
    </cofactor>
    <cofactor evidence="16">
        <name>Mn(2+)</name>
        <dbReference type="ChEBI" id="CHEBI:29035"/>
    </cofactor>
    <text evidence="16">Binds 4 Mg(2+) or Mn(2+) ions per subunit.</text>
</comment>
<reference evidence="18 19" key="1">
    <citation type="journal article" date="2014" name="Gene">
        <title>A comparative genomic analysis of the alkalitolerant soil bacterium Bacillus lehensis G1.</title>
        <authorList>
            <person name="Noor Y.M."/>
            <person name="Samsulrizal N.H."/>
            <person name="Jema'on N.A."/>
            <person name="Low K.O."/>
            <person name="Ramli A.N."/>
            <person name="Alias N.I."/>
            <person name="Damis S.I."/>
            <person name="Fuzi S.F."/>
            <person name="Isa M.N."/>
            <person name="Murad A.M."/>
            <person name="Raih M.F."/>
            <person name="Bakar F.D."/>
            <person name="Najimudin N."/>
            <person name="Mahadi N.M."/>
            <person name="Illias R.M."/>
        </authorList>
    </citation>
    <scope>NUCLEOTIDE SEQUENCE [LARGE SCALE GENOMIC DNA]</scope>
    <source>
        <strain evidence="18 19">G1</strain>
    </source>
</reference>
<feature type="binding site" evidence="16">
    <location>
        <position position="754"/>
    </location>
    <ligand>
        <name>ATP</name>
        <dbReference type="ChEBI" id="CHEBI:30616"/>
        <label>2</label>
    </ligand>
</feature>
<feature type="binding site" evidence="16">
    <location>
        <position position="710"/>
    </location>
    <ligand>
        <name>ATP</name>
        <dbReference type="ChEBI" id="CHEBI:30616"/>
        <label>2</label>
    </ligand>
</feature>
<comment type="catalytic activity">
    <reaction evidence="15 16">
        <text>hydrogencarbonate + L-glutamine + 2 ATP + H2O = carbamoyl phosphate + L-glutamate + 2 ADP + phosphate + 2 H(+)</text>
        <dbReference type="Rhea" id="RHEA:18633"/>
        <dbReference type="ChEBI" id="CHEBI:15377"/>
        <dbReference type="ChEBI" id="CHEBI:15378"/>
        <dbReference type="ChEBI" id="CHEBI:17544"/>
        <dbReference type="ChEBI" id="CHEBI:29985"/>
        <dbReference type="ChEBI" id="CHEBI:30616"/>
        <dbReference type="ChEBI" id="CHEBI:43474"/>
        <dbReference type="ChEBI" id="CHEBI:58228"/>
        <dbReference type="ChEBI" id="CHEBI:58359"/>
        <dbReference type="ChEBI" id="CHEBI:456216"/>
        <dbReference type="EC" id="6.3.5.5"/>
    </reaction>
</comment>
<dbReference type="InterPro" id="IPR005479">
    <property type="entry name" value="CPAse_ATP-bd"/>
</dbReference>
<dbReference type="InterPro" id="IPR011761">
    <property type="entry name" value="ATP-grasp"/>
</dbReference>
<organism evidence="18 19">
    <name type="scientific">Shouchella lehensis G1</name>
    <dbReference type="NCBI Taxonomy" id="1246626"/>
    <lineage>
        <taxon>Bacteria</taxon>
        <taxon>Bacillati</taxon>
        <taxon>Bacillota</taxon>
        <taxon>Bacilli</taxon>
        <taxon>Bacillales</taxon>
        <taxon>Bacillaceae</taxon>
        <taxon>Shouchella</taxon>
    </lineage>
</organism>
<dbReference type="Gene3D" id="3.40.50.20">
    <property type="match status" value="2"/>
</dbReference>
<feature type="binding site" evidence="16">
    <location>
        <position position="834"/>
    </location>
    <ligand>
        <name>Mn(2+)</name>
        <dbReference type="ChEBI" id="CHEBI:29035"/>
        <label>3</label>
    </ligand>
</feature>
<evidence type="ECO:0000313" key="19">
    <source>
        <dbReference type="Proteomes" id="UP000027142"/>
    </source>
</evidence>
<comment type="pathway">
    <text evidence="2 16">Amino-acid biosynthesis; L-arginine biosynthesis; carbamoyl phosphate from bicarbonate: step 1/1.</text>
</comment>
<dbReference type="FunFam" id="1.10.1030.10:FF:000002">
    <property type="entry name" value="Carbamoyl-phosphate synthase large chain"/>
    <property type="match status" value="1"/>
</dbReference>
<evidence type="ECO:0000313" key="18">
    <source>
        <dbReference type="EMBL" id="AIC95118.1"/>
    </source>
</evidence>
<comment type="pathway">
    <text evidence="16">Pyrimidine metabolism; UMP biosynthesis via de novo pathway; (S)-dihydroorotate from bicarbonate: step 1/3.</text>
</comment>
<feature type="region of interest" description="Allosteric domain" evidence="16">
    <location>
        <begin position="929"/>
        <end position="1053"/>
    </location>
</feature>
<comment type="catalytic activity">
    <reaction evidence="14 16">
        <text>hydrogencarbonate + NH4(+) + 2 ATP = carbamoyl phosphate + 2 ADP + phosphate + 2 H(+)</text>
        <dbReference type="Rhea" id="RHEA:18029"/>
        <dbReference type="ChEBI" id="CHEBI:15378"/>
        <dbReference type="ChEBI" id="CHEBI:17544"/>
        <dbReference type="ChEBI" id="CHEBI:28938"/>
        <dbReference type="ChEBI" id="CHEBI:30616"/>
        <dbReference type="ChEBI" id="CHEBI:43474"/>
        <dbReference type="ChEBI" id="CHEBI:58228"/>
        <dbReference type="ChEBI" id="CHEBI:456216"/>
        <dbReference type="EC" id="6.3.4.16"/>
    </reaction>
</comment>
<evidence type="ECO:0000256" key="3">
    <source>
        <dbReference type="ARBA" id="ARBA00009799"/>
    </source>
</evidence>
<feature type="binding site" evidence="16">
    <location>
        <position position="779"/>
    </location>
    <ligand>
        <name>ATP</name>
        <dbReference type="ChEBI" id="CHEBI:30616"/>
        <label>2</label>
    </ligand>
</feature>
<dbReference type="UniPathway" id="UPA00070">
    <property type="reaction ID" value="UER00115"/>
</dbReference>
<comment type="similarity">
    <text evidence="3 16">Belongs to the CarB family.</text>
</comment>
<feature type="binding site" evidence="16">
    <location>
        <position position="822"/>
    </location>
    <ligand>
        <name>ATP</name>
        <dbReference type="ChEBI" id="CHEBI:30616"/>
        <label>2</label>
    </ligand>
</feature>
<feature type="binding site" evidence="16">
    <location>
        <position position="300"/>
    </location>
    <ligand>
        <name>Mg(2+)</name>
        <dbReference type="ChEBI" id="CHEBI:18420"/>
        <label>2</label>
    </ligand>
</feature>
<keyword evidence="8 16" id="KW-0677">Repeat</keyword>
<dbReference type="GO" id="GO:0044205">
    <property type="term" value="P:'de novo' UMP biosynthetic process"/>
    <property type="evidence" value="ECO:0007669"/>
    <property type="project" value="UniProtKB-UniRule"/>
</dbReference>
<feature type="binding site" evidence="16">
    <location>
        <position position="780"/>
    </location>
    <ligand>
        <name>ATP</name>
        <dbReference type="ChEBI" id="CHEBI:30616"/>
        <label>2</label>
    </ligand>
</feature>
<evidence type="ECO:0000256" key="13">
    <source>
        <dbReference type="ARBA" id="ARBA00023211"/>
    </source>
</evidence>
<keyword evidence="7" id="KW-0479">Metal-binding</keyword>
<dbReference type="Gene3D" id="1.10.1030.10">
    <property type="entry name" value="Carbamoyl-phosphate synthetase, large subunit oligomerisation domain"/>
    <property type="match status" value="1"/>
</dbReference>
<dbReference type="SUPFAM" id="SSF56059">
    <property type="entry name" value="Glutathione synthetase ATP-binding domain-like"/>
    <property type="match status" value="2"/>
</dbReference>
<proteinExistence type="inferred from homology"/>
<dbReference type="InterPro" id="IPR058047">
    <property type="entry name" value="CPSase_preATP-grasp"/>
</dbReference>
<dbReference type="InterPro" id="IPR013815">
    <property type="entry name" value="ATP_grasp_subdomain_1"/>
</dbReference>
<feature type="binding site" evidence="16">
    <location>
        <position position="241"/>
    </location>
    <ligand>
        <name>ATP</name>
        <dbReference type="ChEBI" id="CHEBI:30616"/>
        <label>1</label>
    </ligand>
</feature>
<keyword evidence="4 16" id="KW-0055">Arginine biosynthesis</keyword>
<evidence type="ECO:0000256" key="5">
    <source>
        <dbReference type="ARBA" id="ARBA00022598"/>
    </source>
</evidence>
<feature type="binding site" evidence="16">
    <location>
        <position position="298"/>
    </location>
    <ligand>
        <name>Mn(2+)</name>
        <dbReference type="ChEBI" id="CHEBI:29035"/>
        <label>1</label>
    </ligand>
</feature>
<dbReference type="SUPFAM" id="SSF52440">
    <property type="entry name" value="PreATP-grasp domain"/>
    <property type="match status" value="2"/>
</dbReference>
<dbReference type="Proteomes" id="UP000027142">
    <property type="component" value="Chromosome"/>
</dbReference>
<evidence type="ECO:0000256" key="14">
    <source>
        <dbReference type="ARBA" id="ARBA00047359"/>
    </source>
</evidence>
<feature type="binding site" evidence="16">
    <location>
        <position position="298"/>
    </location>
    <ligand>
        <name>Mg(2+)</name>
        <dbReference type="ChEBI" id="CHEBI:18420"/>
        <label>2</label>
    </ligand>
</feature>
<feature type="binding site" evidence="16">
    <location>
        <position position="834"/>
    </location>
    <ligand>
        <name>Mg(2+)</name>
        <dbReference type="ChEBI" id="CHEBI:18420"/>
        <label>4</label>
    </ligand>
</feature>
<dbReference type="GO" id="GO:0005737">
    <property type="term" value="C:cytoplasm"/>
    <property type="evidence" value="ECO:0007669"/>
    <property type="project" value="TreeGrafter"/>
</dbReference>
<feature type="binding site" evidence="16">
    <location>
        <position position="176"/>
    </location>
    <ligand>
        <name>ATP</name>
        <dbReference type="ChEBI" id="CHEBI:30616"/>
        <label>1</label>
    </ligand>
</feature>
<comment type="caution">
    <text evidence="16">Lacks conserved residue(s) required for the propagation of feature annotation.</text>
</comment>
<dbReference type="PATRIC" id="fig|1246626.3.peg.2544"/>
<keyword evidence="12 16" id="KW-0665">Pyrimidine biosynthesis</keyword>
<feature type="binding site" evidence="16">
    <location>
        <position position="284"/>
    </location>
    <ligand>
        <name>Mg(2+)</name>
        <dbReference type="ChEBI" id="CHEBI:18420"/>
        <label>1</label>
    </ligand>
</feature>
<feature type="binding site" evidence="16">
    <location>
        <position position="834"/>
    </location>
    <ligand>
        <name>Mg(2+)</name>
        <dbReference type="ChEBI" id="CHEBI:18420"/>
        <label>3</label>
    </ligand>
</feature>
<feature type="domain" description="ATP-grasp" evidence="17">
    <location>
        <begin position="133"/>
        <end position="327"/>
    </location>
</feature>
<comment type="domain">
    <text evidence="16">The large subunit is composed of 2 ATP-grasp domains that are involved in binding the 2 ATP molecules needed for carbamoyl phosphate synthesis. The N-terminal ATP-grasp domain (referred to as the carboxyphosphate synthetic component) catalyzes the ATP-dependent phosphorylation of hydrogencarbonate to carboxyphosphate and the subsequent nucleophilic attack by ammonia to form a carbamate intermediate. The C-terminal ATP-grasp domain (referred to as the carbamoyl phosphate synthetic component) then catalyzes the phosphorylation of carbamate with the second ATP to form the end product carbamoyl phosphate. The reactive and unstable enzyme intermediates are sequentially channeled from one active site to the next through the interior of the protein over a distance of at least 96 A.</text>
</comment>
<dbReference type="InterPro" id="IPR016185">
    <property type="entry name" value="PreATP-grasp_dom_sf"/>
</dbReference>
<dbReference type="GO" id="GO:0004088">
    <property type="term" value="F:carbamoyl-phosphate synthase (glutamine-hydrolyzing) activity"/>
    <property type="evidence" value="ECO:0007669"/>
    <property type="project" value="UniProtKB-UniRule"/>
</dbReference>
<comment type="cofactor">
    <cofactor evidence="1">
        <name>Mn(2+)</name>
        <dbReference type="ChEBI" id="CHEBI:29035"/>
    </cofactor>
</comment>
<gene>
    <name evidence="16" type="primary">carB</name>
    <name evidence="18" type="ORF">BleG1_2551</name>
</gene>
<feature type="binding site" evidence="16">
    <location>
        <position position="129"/>
    </location>
    <ligand>
        <name>ATP</name>
        <dbReference type="ChEBI" id="CHEBI:30616"/>
        <label>1</label>
    </ligand>
</feature>
<dbReference type="InterPro" id="IPR036897">
    <property type="entry name" value="CarbamoylP_synth_lsu_oligo_sf"/>
</dbReference>
<feature type="binding site" evidence="16">
    <location>
        <position position="210"/>
    </location>
    <ligand>
        <name>ATP</name>
        <dbReference type="ChEBI" id="CHEBI:30616"/>
        <label>1</label>
    </ligand>
</feature>
<evidence type="ECO:0000256" key="15">
    <source>
        <dbReference type="ARBA" id="ARBA00048816"/>
    </source>
</evidence>
<name>A0A060M3J9_9BACI</name>
<evidence type="ECO:0000256" key="8">
    <source>
        <dbReference type="ARBA" id="ARBA00022737"/>
    </source>
</evidence>
<dbReference type="NCBIfam" id="NF009455">
    <property type="entry name" value="PRK12815.1"/>
    <property type="match status" value="1"/>
</dbReference>
<dbReference type="EC" id="6.3.5.5" evidence="16"/>
<evidence type="ECO:0000256" key="12">
    <source>
        <dbReference type="ARBA" id="ARBA00022975"/>
    </source>
</evidence>
<feature type="binding site" evidence="16">
    <location>
        <position position="822"/>
    </location>
    <ligand>
        <name>Mg(2+)</name>
        <dbReference type="ChEBI" id="CHEBI:18420"/>
        <label>3</label>
    </ligand>
</feature>
<keyword evidence="9 16" id="KW-0547">Nucleotide-binding</keyword>
<evidence type="ECO:0000256" key="1">
    <source>
        <dbReference type="ARBA" id="ARBA00001936"/>
    </source>
</evidence>
<dbReference type="FunFam" id="3.40.50.20:FF:000001">
    <property type="entry name" value="Carbamoyl-phosphate synthase large chain"/>
    <property type="match status" value="2"/>
</dbReference>
<dbReference type="OrthoDB" id="9804197at2"/>
<dbReference type="PANTHER" id="PTHR11405">
    <property type="entry name" value="CARBAMOYLTRANSFERASE FAMILY MEMBER"/>
    <property type="match status" value="1"/>
</dbReference>
<feature type="binding site" evidence="16">
    <location>
        <position position="284"/>
    </location>
    <ligand>
        <name>Mn(2+)</name>
        <dbReference type="ChEBI" id="CHEBI:29035"/>
        <label>1</label>
    </ligand>
</feature>